<organism evidence="1 2">
    <name type="scientific">Anaerosacchariphilus hominis</name>
    <dbReference type="NCBI Taxonomy" id="2763017"/>
    <lineage>
        <taxon>Bacteria</taxon>
        <taxon>Bacillati</taxon>
        <taxon>Bacillota</taxon>
        <taxon>Clostridia</taxon>
        <taxon>Lachnospirales</taxon>
        <taxon>Lachnospiraceae</taxon>
        <taxon>Anaerosacchariphilus</taxon>
    </lineage>
</organism>
<dbReference type="InterPro" id="IPR011254">
    <property type="entry name" value="Prismane-like_sf"/>
</dbReference>
<name>A0A923LB72_9FIRM</name>
<proteinExistence type="predicted"/>
<dbReference type="Gene3D" id="3.30.1650.10">
    <property type="entry name" value="Bifunctional carbon monoxide dehydrogenase/acetyl-coa synthase(codh/acs), Chain M, domain 3"/>
    <property type="match status" value="1"/>
</dbReference>
<dbReference type="RefSeq" id="WP_186873121.1">
    <property type="nucleotide sequence ID" value="NZ_JACOOR010000002.1"/>
</dbReference>
<dbReference type="EMBL" id="JACOOR010000002">
    <property type="protein sequence ID" value="MBC5658985.1"/>
    <property type="molecule type" value="Genomic_DNA"/>
</dbReference>
<sequence length="241" mass="26843">MKLYDETIRKVRALLSSEKQQLPHDDTAWPSVSDRSMILRSDMAYELGGGSLPALGVTLVTASGKLVPGDGVYLTGPDLPEITGDVPFARIALVRVGEDTLGEGKKLYRAIRSLEYTRYHFYPEGFMLRVSSSKRRESVRIGKEALKKGLDFAKTGSQMLAAFHVHPEVEAVEIHYVTAEKFPYQELEALGREGERITETLDHMMQNLSMDCGACGLKQVCDEVEGLREIHFHESNEAAKP</sequence>
<dbReference type="AlphaFoldDB" id="A0A923LB72"/>
<evidence type="ECO:0000313" key="2">
    <source>
        <dbReference type="Proteomes" id="UP000649345"/>
    </source>
</evidence>
<dbReference type="SUPFAM" id="SSF56821">
    <property type="entry name" value="Prismane protein-like"/>
    <property type="match status" value="1"/>
</dbReference>
<comment type="caution">
    <text evidence="1">The sequence shown here is derived from an EMBL/GenBank/DDBJ whole genome shotgun (WGS) entry which is preliminary data.</text>
</comment>
<accession>A0A923LB72</accession>
<dbReference type="Proteomes" id="UP000649345">
    <property type="component" value="Unassembled WGS sequence"/>
</dbReference>
<dbReference type="GO" id="GO:0016491">
    <property type="term" value="F:oxidoreductase activity"/>
    <property type="evidence" value="ECO:0007669"/>
    <property type="project" value="InterPro"/>
</dbReference>
<keyword evidence="2" id="KW-1185">Reference proteome</keyword>
<protein>
    <submittedName>
        <fullName evidence="1">Carbon monoxide dehydrogenase</fullName>
    </submittedName>
</protein>
<dbReference type="InterPro" id="IPR038571">
    <property type="entry name" value="CO_DH/Ac-CoA_synth_bsu_3_sf"/>
</dbReference>
<reference evidence="1" key="1">
    <citation type="submission" date="2020-08" db="EMBL/GenBank/DDBJ databases">
        <title>Genome public.</title>
        <authorList>
            <person name="Liu C."/>
            <person name="Sun Q."/>
        </authorList>
    </citation>
    <scope>NUCLEOTIDE SEQUENCE</scope>
    <source>
        <strain evidence="1">NSJ-68</strain>
    </source>
</reference>
<evidence type="ECO:0000313" key="1">
    <source>
        <dbReference type="EMBL" id="MBC5658985.1"/>
    </source>
</evidence>
<gene>
    <name evidence="1" type="ORF">H8S44_04275</name>
</gene>